<dbReference type="InterPro" id="IPR013602">
    <property type="entry name" value="Dynein_heavy_linker"/>
</dbReference>
<dbReference type="Pfam" id="PF08393">
    <property type="entry name" value="DHC_N2"/>
    <property type="match status" value="2"/>
</dbReference>
<dbReference type="PaxDb" id="121845-A0A3Q0JGM1"/>
<evidence type="ECO:0000256" key="8">
    <source>
        <dbReference type="ARBA" id="ARBA00023273"/>
    </source>
</evidence>
<evidence type="ECO:0000259" key="10">
    <source>
        <dbReference type="Pfam" id="PF12774"/>
    </source>
</evidence>
<keyword evidence="3" id="KW-0963">Cytoplasm</keyword>
<proteinExistence type="predicted"/>
<dbReference type="GeneID" id="103520726"/>
<dbReference type="PANTHER" id="PTHR45703:SF1">
    <property type="entry name" value="DYNEINS HEAVY CHAIN"/>
    <property type="match status" value="1"/>
</dbReference>
<dbReference type="Gene3D" id="1.20.140.100">
    <property type="entry name" value="Dynein heavy chain, N-terminal domain 2"/>
    <property type="match status" value="1"/>
</dbReference>
<keyword evidence="11" id="KW-1185">Reference proteome</keyword>
<feature type="domain" description="Dynein heavy chain hydrolytic ATP-binding dynein motor region" evidence="10">
    <location>
        <begin position="381"/>
        <end position="468"/>
    </location>
</feature>
<gene>
    <name evidence="12" type="primary">LOC103520726</name>
</gene>
<dbReference type="AlphaFoldDB" id="A0A3Q0JGM1"/>
<dbReference type="InterPro" id="IPR027417">
    <property type="entry name" value="P-loop_NTPase"/>
</dbReference>
<evidence type="ECO:0000259" key="9">
    <source>
        <dbReference type="Pfam" id="PF08393"/>
    </source>
</evidence>
<keyword evidence="6" id="KW-0175">Coiled coil</keyword>
<feature type="domain" description="Dynein heavy chain linker" evidence="9">
    <location>
        <begin position="592"/>
        <end position="714"/>
    </location>
</feature>
<keyword evidence="8" id="KW-0966">Cell projection</keyword>
<evidence type="ECO:0000256" key="7">
    <source>
        <dbReference type="ARBA" id="ARBA00023212"/>
    </source>
</evidence>
<protein>
    <submittedName>
        <fullName evidence="12">Dynein heavy chain 3, axonemal-like</fullName>
    </submittedName>
</protein>
<keyword evidence="4" id="KW-0547">Nucleotide-binding</keyword>
<name>A0A3Q0JGM1_DIACI</name>
<feature type="non-terminal residue" evidence="12">
    <location>
        <position position="714"/>
    </location>
</feature>
<comment type="subcellular location">
    <subcellularLocation>
        <location evidence="2">Cell projection</location>
    </subcellularLocation>
    <subcellularLocation>
        <location evidence="1">Cytoplasm</location>
        <location evidence="1">Cytoskeleton</location>
    </subcellularLocation>
</comment>
<feature type="domain" description="Dynein heavy chain linker" evidence="9">
    <location>
        <begin position="1"/>
        <end position="253"/>
    </location>
</feature>
<dbReference type="Gene3D" id="3.20.180.20">
    <property type="entry name" value="Dynein heavy chain, N-terminal domain 2"/>
    <property type="match status" value="1"/>
</dbReference>
<dbReference type="InterPro" id="IPR026983">
    <property type="entry name" value="DHC"/>
</dbReference>
<dbReference type="PANTHER" id="PTHR45703">
    <property type="entry name" value="DYNEIN HEAVY CHAIN"/>
    <property type="match status" value="1"/>
</dbReference>
<reference evidence="12" key="1">
    <citation type="submission" date="2025-08" db="UniProtKB">
        <authorList>
            <consortium name="RefSeq"/>
        </authorList>
    </citation>
    <scope>IDENTIFICATION</scope>
</reference>
<dbReference type="FunFam" id="1.20.58.1120:FF:000001">
    <property type="entry name" value="dynein heavy chain 2, axonemal"/>
    <property type="match status" value="1"/>
</dbReference>
<dbReference type="STRING" id="121845.A0A3Q0JGM1"/>
<evidence type="ECO:0000256" key="4">
    <source>
        <dbReference type="ARBA" id="ARBA00022741"/>
    </source>
</evidence>
<dbReference type="InterPro" id="IPR035699">
    <property type="entry name" value="AAA_6"/>
</dbReference>
<dbReference type="Gene3D" id="3.40.50.300">
    <property type="entry name" value="P-loop containing nucleotide triphosphate hydrolases"/>
    <property type="match status" value="1"/>
</dbReference>
<dbReference type="InterPro" id="IPR042222">
    <property type="entry name" value="Dynein_2_N"/>
</dbReference>
<dbReference type="InterPro" id="IPR042228">
    <property type="entry name" value="Dynein_linker_3"/>
</dbReference>
<dbReference type="FunFam" id="1.20.140.100:FF:000004">
    <property type="entry name" value="Dynein axonemal heavy chain 6"/>
    <property type="match status" value="1"/>
</dbReference>
<dbReference type="GO" id="GO:0030286">
    <property type="term" value="C:dynein complex"/>
    <property type="evidence" value="ECO:0007669"/>
    <property type="project" value="UniProtKB-KW"/>
</dbReference>
<keyword evidence="7" id="KW-0206">Cytoskeleton</keyword>
<dbReference type="RefSeq" id="XP_026687539.1">
    <property type="nucleotide sequence ID" value="XM_026831738.1"/>
</dbReference>
<dbReference type="SUPFAM" id="SSF52540">
    <property type="entry name" value="P-loop containing nucleoside triphosphate hydrolases"/>
    <property type="match status" value="1"/>
</dbReference>
<dbReference type="GO" id="GO:0051959">
    <property type="term" value="F:dynein light intermediate chain binding"/>
    <property type="evidence" value="ECO:0007669"/>
    <property type="project" value="InterPro"/>
</dbReference>
<sequence>MVTEWSDIKLDVVPYRDTGTYIIQGTDEIQVMLDDHILRAQTMRGSPYIKPFETEMEAWESKLINMQDILDIWLQVQGTWMYLEPIFSSEDIMRQMPEESRNFKTVDQIWKTIMLFVNKDPHILQATEMEDMLKNFNKCNLMLELIQKGLNDYLEKKRLFFPRFFFLSNDELLEILSETKDPLRVQPHLKKIFEGINLLEYSDSLEIIGMISLEGEKVALSGLIRPNDAKGLVEKWLQQVEDLMIKSLQDICMMALGAYYKSERVVWVTKWPGMVVICVSSITWTAEVEKAIQGRKLDAMLDKSVKQIDIMVIKVRGKLLMSERITICALIVIDVHAKEVVASLVESKVTQVEDFAWMSQLRYYNVNNLVNVCMITTTVQYGYEYLGNSDRLVITPLTDRCYRTLMSALKLHLGGAPEGPAGTGKTETSKDLAKAVAKQCIVFNCSDTLDYKAMGKFFKGVASAGEKVLFLIEKSRLEPTDIEMNSKIFRWLSKIGDMLEDSIRAINTKRESVETSLELRVAEFDKLLKEHCKMLTAIEKSVTGNTTEEFKKAHKEVLTLLDLLQKDRTTARQINEEQELLKMVRTNYETVDEMLERLEPFDQLWSIILEFRESSDLWMEGPFKGLNADEIKDKTDFMFRELNQLARKMTRAPGCKMVNDLTRSKLESFRKEVPILQCISNPGMEERHWKILSDELGQDITPNDQTSLKNMLDL</sequence>
<dbReference type="KEGG" id="dci:103520726"/>
<dbReference type="GO" id="GO:0005524">
    <property type="term" value="F:ATP binding"/>
    <property type="evidence" value="ECO:0007669"/>
    <property type="project" value="InterPro"/>
</dbReference>
<organism evidence="11 12">
    <name type="scientific">Diaphorina citri</name>
    <name type="common">Asian citrus psyllid</name>
    <dbReference type="NCBI Taxonomy" id="121845"/>
    <lineage>
        <taxon>Eukaryota</taxon>
        <taxon>Metazoa</taxon>
        <taxon>Ecdysozoa</taxon>
        <taxon>Arthropoda</taxon>
        <taxon>Hexapoda</taxon>
        <taxon>Insecta</taxon>
        <taxon>Pterygota</taxon>
        <taxon>Neoptera</taxon>
        <taxon>Paraneoptera</taxon>
        <taxon>Hemiptera</taxon>
        <taxon>Sternorrhyncha</taxon>
        <taxon>Psylloidea</taxon>
        <taxon>Psyllidae</taxon>
        <taxon>Diaphorininae</taxon>
        <taxon>Diaphorina</taxon>
    </lineage>
</organism>
<evidence type="ECO:0000256" key="6">
    <source>
        <dbReference type="ARBA" id="ARBA00023054"/>
    </source>
</evidence>
<dbReference type="GO" id="GO:0045505">
    <property type="term" value="F:dynein intermediate chain binding"/>
    <property type="evidence" value="ECO:0007669"/>
    <property type="project" value="InterPro"/>
</dbReference>
<dbReference type="Proteomes" id="UP000079169">
    <property type="component" value="Unplaced"/>
</dbReference>
<evidence type="ECO:0000313" key="11">
    <source>
        <dbReference type="Proteomes" id="UP000079169"/>
    </source>
</evidence>
<dbReference type="GO" id="GO:0042995">
    <property type="term" value="C:cell projection"/>
    <property type="evidence" value="ECO:0007669"/>
    <property type="project" value="UniProtKB-SubCell"/>
</dbReference>
<keyword evidence="5" id="KW-0243">Dynein</keyword>
<evidence type="ECO:0000313" key="12">
    <source>
        <dbReference type="RefSeq" id="XP_026687539.1"/>
    </source>
</evidence>
<dbReference type="GO" id="GO:0007018">
    <property type="term" value="P:microtubule-based movement"/>
    <property type="evidence" value="ECO:0007669"/>
    <property type="project" value="InterPro"/>
</dbReference>
<evidence type="ECO:0000256" key="5">
    <source>
        <dbReference type="ARBA" id="ARBA00023017"/>
    </source>
</evidence>
<dbReference type="FunFam" id="3.20.180.20:FF:000003">
    <property type="entry name" value="Dynein heavy chain 12, axonemal"/>
    <property type="match status" value="1"/>
</dbReference>
<dbReference type="Pfam" id="PF12774">
    <property type="entry name" value="AAA_6"/>
    <property type="match status" value="1"/>
</dbReference>
<evidence type="ECO:0000256" key="1">
    <source>
        <dbReference type="ARBA" id="ARBA00004245"/>
    </source>
</evidence>
<dbReference type="Gene3D" id="1.20.58.1120">
    <property type="match status" value="1"/>
</dbReference>
<accession>A0A3Q0JGM1</accession>
<evidence type="ECO:0000256" key="2">
    <source>
        <dbReference type="ARBA" id="ARBA00004316"/>
    </source>
</evidence>
<evidence type="ECO:0000256" key="3">
    <source>
        <dbReference type="ARBA" id="ARBA00022490"/>
    </source>
</evidence>